<evidence type="ECO:0000313" key="3">
    <source>
        <dbReference type="EMBL" id="AIO01922.1"/>
    </source>
</evidence>
<reference evidence="3 4" key="1">
    <citation type="journal article" date="2015" name="Sci. Rep.">
        <title>The genome of Leishmania panamensis: insights into genomics of the L. (Viannia) subgenus.</title>
        <authorList>
            <person name="Llanes A."/>
            <person name="Restrepo C.M."/>
            <person name="Vecchio G.D."/>
            <person name="Anguizola F.J."/>
            <person name="Lleonart R."/>
        </authorList>
    </citation>
    <scope>NUCLEOTIDE SEQUENCE [LARGE SCALE GENOMIC DNA]</scope>
    <source>
        <strain evidence="3 4">MHOM/PA/94/PSC-1</strain>
    </source>
</reference>
<name>A0A088SJC2_LEIPA</name>
<dbReference type="eggNOG" id="ENOG502S2N5">
    <property type="taxonomic scope" value="Eukaryota"/>
</dbReference>
<keyword evidence="2" id="KW-0472">Membrane</keyword>
<dbReference type="AlphaFoldDB" id="A0A088SJC2"/>
<evidence type="ECO:0000256" key="2">
    <source>
        <dbReference type="SAM" id="Phobius"/>
    </source>
</evidence>
<dbReference type="RefSeq" id="XP_010702722.1">
    <property type="nucleotide sequence ID" value="XM_010704420.1"/>
</dbReference>
<keyword evidence="4" id="KW-1185">Reference proteome</keyword>
<protein>
    <submittedName>
        <fullName evidence="3">Uncharacterized protein</fullName>
    </submittedName>
</protein>
<feature type="transmembrane region" description="Helical" evidence="2">
    <location>
        <begin position="6"/>
        <end position="26"/>
    </location>
</feature>
<dbReference type="Proteomes" id="UP000063063">
    <property type="component" value="Chromosome 34"/>
</dbReference>
<keyword evidence="2" id="KW-0812">Transmembrane</keyword>
<evidence type="ECO:0000256" key="1">
    <source>
        <dbReference type="SAM" id="MobiDB-lite"/>
    </source>
</evidence>
<keyword evidence="2" id="KW-1133">Transmembrane helix</keyword>
<feature type="region of interest" description="Disordered" evidence="1">
    <location>
        <begin position="241"/>
        <end position="266"/>
    </location>
</feature>
<organism evidence="3 4">
    <name type="scientific">Leishmania panamensis</name>
    <dbReference type="NCBI Taxonomy" id="5679"/>
    <lineage>
        <taxon>Eukaryota</taxon>
        <taxon>Discoba</taxon>
        <taxon>Euglenozoa</taxon>
        <taxon>Kinetoplastea</taxon>
        <taxon>Metakinetoplastina</taxon>
        <taxon>Trypanosomatida</taxon>
        <taxon>Trypanosomatidae</taxon>
        <taxon>Leishmaniinae</taxon>
        <taxon>Leishmania</taxon>
        <taxon>Leishmania guyanensis species complex</taxon>
    </lineage>
</organism>
<feature type="compositionally biased region" description="Polar residues" evidence="1">
    <location>
        <begin position="256"/>
        <end position="265"/>
    </location>
</feature>
<evidence type="ECO:0000313" key="4">
    <source>
        <dbReference type="Proteomes" id="UP000063063"/>
    </source>
</evidence>
<dbReference type="VEuPathDB" id="TriTrypDB:LPMP_342960"/>
<sequence>MEWRPNYRKAWVTGVVVVTALFALVVRRGQQKRRSAHQTTGDTTHDELAETLSHTVLPVLVRPEDLPAGWGVAPPVFYPPHCAAIPLVLPSEMHEVERHSCSARAGRTERSKQSKADNLAAKPTAFIFCSYAGCTKGLFTTQQDEEVLLAELLAHHPVLQKRLAENPGQWSPLPDAAPPAATDPESAAGTARERRQSSLPRTFSHVLVNDDYFILAGMNGPYIIIAVLGGFAGVFPSSLTARTPSRGEGSGRKRTGSATPATTAEGTGLSDVIEAIARATVSVPLVKLGNESSELASRTPGTSFAVHRGYYRVVYTREGQELELCVPSEWSVWSEYVTSSLTTPTDASSLDGKTVSTEEENAEPKEVTLTLSFTPSSFMSESRVEICVSAELFAALLENPQAAAATLWAASAATDVSNPVAKATLGVLTGRPLPASSHGRTNVVTTVYVQPKFGVLFSVHPRSAVVYEPWLTDLPTILYYPLGDAVEDEMAPRMTIEYVVEMPKTWEVLTSDDKEFLHNVLSHFTNGDVAAGSATLTEISGIGCAMFHETREGCRCRTYVLPRVATVLVIRWMTSVDSWDRDLPVFQQTLDTLHVDAAPISE</sequence>
<dbReference type="KEGG" id="lpan:LPMP_342960"/>
<feature type="compositionally biased region" description="Low complexity" evidence="1">
    <location>
        <begin position="171"/>
        <end position="188"/>
    </location>
</feature>
<gene>
    <name evidence="3" type="ORF">LPMP_342960</name>
</gene>
<dbReference type="VEuPathDB" id="TriTrypDB:LPAL13_340035900"/>
<dbReference type="OrthoDB" id="273232at2759"/>
<feature type="region of interest" description="Disordered" evidence="1">
    <location>
        <begin position="166"/>
        <end position="198"/>
    </location>
</feature>
<dbReference type="EMBL" id="CP009403">
    <property type="protein sequence ID" value="AIO01922.1"/>
    <property type="molecule type" value="Genomic_DNA"/>
</dbReference>
<dbReference type="GeneID" id="22578801"/>
<proteinExistence type="predicted"/>
<feature type="transmembrane region" description="Helical" evidence="2">
    <location>
        <begin position="212"/>
        <end position="235"/>
    </location>
</feature>
<accession>A0A088SJC2</accession>
<feature type="region of interest" description="Disordered" evidence="1">
    <location>
        <begin position="342"/>
        <end position="363"/>
    </location>
</feature>